<dbReference type="InterPro" id="IPR011251">
    <property type="entry name" value="Luciferase-like_dom"/>
</dbReference>
<gene>
    <name evidence="6" type="ORF">COK38_26500</name>
</gene>
<evidence type="ECO:0000313" key="6">
    <source>
        <dbReference type="EMBL" id="PFR86151.1"/>
    </source>
</evidence>
<feature type="non-terminal residue" evidence="6">
    <location>
        <position position="1"/>
    </location>
</feature>
<evidence type="ECO:0000256" key="1">
    <source>
        <dbReference type="ARBA" id="ARBA00022630"/>
    </source>
</evidence>
<proteinExistence type="predicted"/>
<keyword evidence="2" id="KW-0288">FMN</keyword>
<dbReference type="InterPro" id="IPR051260">
    <property type="entry name" value="Diverse_substr_monoxygenases"/>
</dbReference>
<evidence type="ECO:0000313" key="7">
    <source>
        <dbReference type="Proteomes" id="UP000226357"/>
    </source>
</evidence>
<dbReference type="GO" id="GO:0004497">
    <property type="term" value="F:monooxygenase activity"/>
    <property type="evidence" value="ECO:0007669"/>
    <property type="project" value="UniProtKB-KW"/>
</dbReference>
<dbReference type="Proteomes" id="UP000226357">
    <property type="component" value="Unassembled WGS sequence"/>
</dbReference>
<dbReference type="InterPro" id="IPR036661">
    <property type="entry name" value="Luciferase-like_sf"/>
</dbReference>
<feature type="non-terminal residue" evidence="6">
    <location>
        <position position="84"/>
    </location>
</feature>
<organism evidence="6 7">
    <name type="scientific">Bacillus cereus</name>
    <dbReference type="NCBI Taxonomy" id="1396"/>
    <lineage>
        <taxon>Bacteria</taxon>
        <taxon>Bacillati</taxon>
        <taxon>Bacillota</taxon>
        <taxon>Bacilli</taxon>
        <taxon>Bacillales</taxon>
        <taxon>Bacillaceae</taxon>
        <taxon>Bacillus</taxon>
        <taxon>Bacillus cereus group</taxon>
    </lineage>
</organism>
<protein>
    <submittedName>
        <fullName evidence="6">LLM class flavin-dependent oxidoreductase</fullName>
    </submittedName>
</protein>
<keyword evidence="4" id="KW-0503">Monooxygenase</keyword>
<name>A0AA44Q5C7_BACCE</name>
<keyword evidence="1" id="KW-0285">Flavoprotein</keyword>
<dbReference type="Pfam" id="PF00296">
    <property type="entry name" value="Bac_luciferase"/>
    <property type="match status" value="1"/>
</dbReference>
<dbReference type="Gene3D" id="3.20.20.30">
    <property type="entry name" value="Luciferase-like domain"/>
    <property type="match status" value="1"/>
</dbReference>
<dbReference type="PANTHER" id="PTHR30011:SF16">
    <property type="entry name" value="C2H2 FINGER DOMAIN TRANSCRIPTION FACTOR (EUROFUNG)-RELATED"/>
    <property type="match status" value="1"/>
</dbReference>
<dbReference type="RefSeq" id="WP_141542443.1">
    <property type="nucleotide sequence ID" value="NZ_NVBO01000384.1"/>
</dbReference>
<dbReference type="SUPFAM" id="SSF51679">
    <property type="entry name" value="Bacterial luciferase-like"/>
    <property type="match status" value="1"/>
</dbReference>
<evidence type="ECO:0000259" key="5">
    <source>
        <dbReference type="Pfam" id="PF00296"/>
    </source>
</evidence>
<keyword evidence="3" id="KW-0560">Oxidoreductase</keyword>
<reference evidence="6 7" key="1">
    <citation type="submission" date="2017-09" db="EMBL/GenBank/DDBJ databases">
        <title>Large-scale bioinformatics analysis of Bacillus genomes uncovers conserved roles of natural products in bacterial physiology.</title>
        <authorList>
            <consortium name="Agbiome Team Llc"/>
            <person name="Bleich R.M."/>
            <person name="Grubbs K.J."/>
            <person name="Santa Maria K.C."/>
            <person name="Allen S.E."/>
            <person name="Farag S."/>
            <person name="Shank E.A."/>
            <person name="Bowers A."/>
        </authorList>
    </citation>
    <scope>NUCLEOTIDE SEQUENCE [LARGE SCALE GENOMIC DNA]</scope>
    <source>
        <strain evidence="6 7">AFS067272</strain>
    </source>
</reference>
<evidence type="ECO:0000256" key="2">
    <source>
        <dbReference type="ARBA" id="ARBA00022643"/>
    </source>
</evidence>
<accession>A0AA44Q5C7</accession>
<dbReference type="EMBL" id="NVBO01000384">
    <property type="protein sequence ID" value="PFR86151.1"/>
    <property type="molecule type" value="Genomic_DNA"/>
</dbReference>
<dbReference type="GO" id="GO:0016705">
    <property type="term" value="F:oxidoreductase activity, acting on paired donors, with incorporation or reduction of molecular oxygen"/>
    <property type="evidence" value="ECO:0007669"/>
    <property type="project" value="InterPro"/>
</dbReference>
<feature type="domain" description="Luciferase-like" evidence="5">
    <location>
        <begin position="3"/>
        <end position="84"/>
    </location>
</feature>
<evidence type="ECO:0000256" key="3">
    <source>
        <dbReference type="ARBA" id="ARBA00023002"/>
    </source>
</evidence>
<comment type="caution">
    <text evidence="6">The sequence shown here is derived from an EMBL/GenBank/DDBJ whole genome shotgun (WGS) entry which is preliminary data.</text>
</comment>
<dbReference type="AlphaFoldDB" id="A0AA44Q5C7"/>
<dbReference type="PANTHER" id="PTHR30011">
    <property type="entry name" value="ALKANESULFONATE MONOOXYGENASE-RELATED"/>
    <property type="match status" value="1"/>
</dbReference>
<sequence>QVFDPWVYLGYMAAHTSEIALGTASIAIPLHHPLHTAKASASVDQLSAGRLILGVASGDRPVEFSAFGVDPERRGDIFREHYAV</sequence>
<evidence type="ECO:0000256" key="4">
    <source>
        <dbReference type="ARBA" id="ARBA00023033"/>
    </source>
</evidence>